<feature type="domain" description="Histidine kinase/HSP90-like ATPase" evidence="10">
    <location>
        <begin position="333"/>
        <end position="425"/>
    </location>
</feature>
<dbReference type="Proteomes" id="UP001499854">
    <property type="component" value="Unassembled WGS sequence"/>
</dbReference>
<evidence type="ECO:0000256" key="4">
    <source>
        <dbReference type="ARBA" id="ARBA00022679"/>
    </source>
</evidence>
<dbReference type="InterPro" id="IPR050482">
    <property type="entry name" value="Sensor_HK_TwoCompSys"/>
</dbReference>
<dbReference type="EMBL" id="BAAAQM010000075">
    <property type="protein sequence ID" value="GAA2002748.1"/>
    <property type="molecule type" value="Genomic_DNA"/>
</dbReference>
<keyword evidence="7" id="KW-0067">ATP-binding</keyword>
<dbReference type="InterPro" id="IPR036890">
    <property type="entry name" value="HATPase_C_sf"/>
</dbReference>
<dbReference type="InterPro" id="IPR055558">
    <property type="entry name" value="DUF7134"/>
</dbReference>
<evidence type="ECO:0000256" key="5">
    <source>
        <dbReference type="ARBA" id="ARBA00022741"/>
    </source>
</evidence>
<dbReference type="InterPro" id="IPR003594">
    <property type="entry name" value="HATPase_dom"/>
</dbReference>
<dbReference type="SMART" id="SM00387">
    <property type="entry name" value="HATPase_c"/>
    <property type="match status" value="1"/>
</dbReference>
<reference evidence="12" key="1">
    <citation type="journal article" date="2019" name="Int. J. Syst. Evol. Microbiol.">
        <title>The Global Catalogue of Microorganisms (GCM) 10K type strain sequencing project: providing services to taxonomists for standard genome sequencing and annotation.</title>
        <authorList>
            <consortium name="The Broad Institute Genomics Platform"/>
            <consortium name="The Broad Institute Genome Sequencing Center for Infectious Disease"/>
            <person name="Wu L."/>
            <person name="Ma J."/>
        </authorList>
    </citation>
    <scope>NUCLEOTIDE SEQUENCE [LARGE SCALE GENOMIC DNA]</scope>
    <source>
        <strain evidence="12">JCM 16013</strain>
    </source>
</reference>
<dbReference type="Pfam" id="PF23539">
    <property type="entry name" value="DUF7134"/>
    <property type="match status" value="1"/>
</dbReference>
<gene>
    <name evidence="11" type="ORF">GCM10009838_80930</name>
</gene>
<accession>A0ABP5EQZ9</accession>
<evidence type="ECO:0000313" key="12">
    <source>
        <dbReference type="Proteomes" id="UP001499854"/>
    </source>
</evidence>
<evidence type="ECO:0000259" key="10">
    <source>
        <dbReference type="SMART" id="SM00387"/>
    </source>
</evidence>
<dbReference type="PANTHER" id="PTHR24421:SF10">
    <property type="entry name" value="NITRATE_NITRITE SENSOR PROTEIN NARQ"/>
    <property type="match status" value="1"/>
</dbReference>
<evidence type="ECO:0000256" key="6">
    <source>
        <dbReference type="ARBA" id="ARBA00022777"/>
    </source>
</evidence>
<evidence type="ECO:0000256" key="2">
    <source>
        <dbReference type="ARBA" id="ARBA00012438"/>
    </source>
</evidence>
<keyword evidence="3" id="KW-0597">Phosphoprotein</keyword>
<proteinExistence type="predicted"/>
<dbReference type="Gene3D" id="3.30.565.10">
    <property type="entry name" value="Histidine kinase-like ATPase, C-terminal domain"/>
    <property type="match status" value="1"/>
</dbReference>
<feature type="transmembrane region" description="Helical" evidence="9">
    <location>
        <begin position="133"/>
        <end position="164"/>
    </location>
</feature>
<comment type="caution">
    <text evidence="11">The sequence shown here is derived from an EMBL/GenBank/DDBJ whole genome shotgun (WGS) entry which is preliminary data.</text>
</comment>
<evidence type="ECO:0000256" key="9">
    <source>
        <dbReference type="SAM" id="Phobius"/>
    </source>
</evidence>
<dbReference type="Gene3D" id="1.20.5.1930">
    <property type="match status" value="1"/>
</dbReference>
<keyword evidence="9" id="KW-0472">Membrane</keyword>
<dbReference type="SUPFAM" id="SSF55874">
    <property type="entry name" value="ATPase domain of HSP90 chaperone/DNA topoisomerase II/histidine kinase"/>
    <property type="match status" value="1"/>
</dbReference>
<comment type="catalytic activity">
    <reaction evidence="1">
        <text>ATP + protein L-histidine = ADP + protein N-phospho-L-histidine.</text>
        <dbReference type="EC" id="2.7.13.3"/>
    </reaction>
</comment>
<keyword evidence="9" id="KW-1133">Transmembrane helix</keyword>
<evidence type="ECO:0000313" key="11">
    <source>
        <dbReference type="EMBL" id="GAA2002748.1"/>
    </source>
</evidence>
<evidence type="ECO:0000256" key="1">
    <source>
        <dbReference type="ARBA" id="ARBA00000085"/>
    </source>
</evidence>
<protein>
    <recommendedName>
        <fullName evidence="2">histidine kinase</fullName>
        <ecNumber evidence="2">2.7.13.3</ecNumber>
    </recommendedName>
</protein>
<dbReference type="CDD" id="cd16917">
    <property type="entry name" value="HATPase_UhpB-NarQ-NarX-like"/>
    <property type="match status" value="1"/>
</dbReference>
<dbReference type="InterPro" id="IPR011712">
    <property type="entry name" value="Sig_transdc_His_kin_sub3_dim/P"/>
</dbReference>
<keyword evidence="8" id="KW-0902">Two-component regulatory system</keyword>
<feature type="transmembrane region" description="Helical" evidence="9">
    <location>
        <begin position="105"/>
        <end position="121"/>
    </location>
</feature>
<feature type="transmembrane region" description="Helical" evidence="9">
    <location>
        <begin position="55"/>
        <end position="76"/>
    </location>
</feature>
<dbReference type="Pfam" id="PF07730">
    <property type="entry name" value="HisKA_3"/>
    <property type="match status" value="1"/>
</dbReference>
<evidence type="ECO:0000256" key="8">
    <source>
        <dbReference type="ARBA" id="ARBA00023012"/>
    </source>
</evidence>
<sequence>MAGPAPYAALMRVLRGRGRVFPLVTERRADIAVVLGLLLWALPNVPWWWRPPGHTGTPPAVCGYLVLGMVQSLPFVMRRSHPVVVAAVVTAALAVHMAVPGDKTAALAAAVAAAYGIGAYTRTAHPWARRLGVLTLLAAAIVAFEAHRAVFGVPLLVIGTAFLVGEGSAQHRRDTAGAVAEAHRAERNQIARELHDVLAHQLTAIVVQAGSARVALAAAATATAAEADGGGSVVAAGGGPMTASGESVASGGGGSAARVEPVEVLGVVERLAREALGELGHLLGVLRSAPDDVLARRPAPGLRDLEQLADIGRAAGLAVAVEVRGPARVLPDGADLVAYRIVQESVTNAARHAPGARTLISVRYDPDDLAITVANGPGSRPGTGPGLGRGLLGMRERAELHGGSLRAAPTADGGFEVRARIPVPA</sequence>
<evidence type="ECO:0000256" key="7">
    <source>
        <dbReference type="ARBA" id="ARBA00022840"/>
    </source>
</evidence>
<dbReference type="GO" id="GO:0016301">
    <property type="term" value="F:kinase activity"/>
    <property type="evidence" value="ECO:0007669"/>
    <property type="project" value="UniProtKB-KW"/>
</dbReference>
<dbReference type="Pfam" id="PF02518">
    <property type="entry name" value="HATPase_c"/>
    <property type="match status" value="1"/>
</dbReference>
<keyword evidence="6 11" id="KW-0418">Kinase</keyword>
<dbReference type="PANTHER" id="PTHR24421">
    <property type="entry name" value="NITRATE/NITRITE SENSOR PROTEIN NARX-RELATED"/>
    <property type="match status" value="1"/>
</dbReference>
<keyword evidence="9" id="KW-0812">Transmembrane</keyword>
<keyword evidence="5" id="KW-0547">Nucleotide-binding</keyword>
<evidence type="ECO:0000256" key="3">
    <source>
        <dbReference type="ARBA" id="ARBA00022553"/>
    </source>
</evidence>
<keyword evidence="4" id="KW-0808">Transferase</keyword>
<feature type="transmembrane region" description="Helical" evidence="9">
    <location>
        <begin position="29"/>
        <end position="49"/>
    </location>
</feature>
<keyword evidence="12" id="KW-1185">Reference proteome</keyword>
<name>A0ABP5EQZ9_9ACTN</name>
<dbReference type="EC" id="2.7.13.3" evidence="2"/>
<organism evidence="11 12">
    <name type="scientific">Catenulispora subtropica</name>
    <dbReference type="NCBI Taxonomy" id="450798"/>
    <lineage>
        <taxon>Bacteria</taxon>
        <taxon>Bacillati</taxon>
        <taxon>Actinomycetota</taxon>
        <taxon>Actinomycetes</taxon>
        <taxon>Catenulisporales</taxon>
        <taxon>Catenulisporaceae</taxon>
        <taxon>Catenulispora</taxon>
    </lineage>
</organism>
<feature type="transmembrane region" description="Helical" evidence="9">
    <location>
        <begin position="83"/>
        <end position="99"/>
    </location>
</feature>